<evidence type="ECO:0000256" key="1">
    <source>
        <dbReference type="SAM" id="Coils"/>
    </source>
</evidence>
<dbReference type="Gene3D" id="3.30.1310.10">
    <property type="entry name" value="Nucleoid-associated protein YbaB-like domain"/>
    <property type="match status" value="1"/>
</dbReference>
<name>A0A8H9IUJ5_9PSEU</name>
<gene>
    <name evidence="2" type="ORF">GCM10017566_17350</name>
</gene>
<dbReference type="InterPro" id="IPR004401">
    <property type="entry name" value="YbaB/EbfC"/>
</dbReference>
<accession>A0A8H9IUJ5</accession>
<evidence type="ECO:0008006" key="4">
    <source>
        <dbReference type="Google" id="ProtNLM"/>
    </source>
</evidence>
<keyword evidence="1" id="KW-0175">Coiled coil</keyword>
<dbReference type="Proteomes" id="UP000658656">
    <property type="component" value="Unassembled WGS sequence"/>
</dbReference>
<sequence length="155" mass="17148">MTSWIDKFGNPDQAIEEAMADLEREKRKLQEVGKVWEEASTTVRAKDNSFAMTFDGRGELSDLTFNGNKYRTLPPAQLAHLIMETLRQGRTQAMEKVQKAMGTDGRPGLDYAGMLNGKADPMEILNSLIGPMLEGVDGLDDGVTGKNEKELRKDG</sequence>
<protein>
    <recommendedName>
        <fullName evidence="4">YbaB/EbfC family nucleoid-associated protein</fullName>
    </recommendedName>
</protein>
<dbReference type="InterPro" id="IPR036894">
    <property type="entry name" value="YbaB-like_sf"/>
</dbReference>
<reference evidence="2" key="2">
    <citation type="submission" date="2020-09" db="EMBL/GenBank/DDBJ databases">
        <authorList>
            <person name="Sun Q."/>
            <person name="Zhou Y."/>
        </authorList>
    </citation>
    <scope>NUCLEOTIDE SEQUENCE</scope>
    <source>
        <strain evidence="2">CGMCC 4.7679</strain>
    </source>
</reference>
<feature type="coiled-coil region" evidence="1">
    <location>
        <begin position="12"/>
        <end position="39"/>
    </location>
</feature>
<dbReference type="OrthoDB" id="5118533at2"/>
<dbReference type="RefSeq" id="WP_145937601.1">
    <property type="nucleotide sequence ID" value="NZ_BNAV01000002.1"/>
</dbReference>
<dbReference type="GO" id="GO:0003677">
    <property type="term" value="F:DNA binding"/>
    <property type="evidence" value="ECO:0007669"/>
    <property type="project" value="InterPro"/>
</dbReference>
<organism evidence="2 3">
    <name type="scientific">Amycolatopsis bartoniae</name>
    <dbReference type="NCBI Taxonomy" id="941986"/>
    <lineage>
        <taxon>Bacteria</taxon>
        <taxon>Bacillati</taxon>
        <taxon>Actinomycetota</taxon>
        <taxon>Actinomycetes</taxon>
        <taxon>Pseudonocardiales</taxon>
        <taxon>Pseudonocardiaceae</taxon>
        <taxon>Amycolatopsis</taxon>
    </lineage>
</organism>
<reference evidence="2" key="1">
    <citation type="journal article" date="2014" name="Int. J. Syst. Evol. Microbiol.">
        <title>Complete genome sequence of Corynebacterium casei LMG S-19264T (=DSM 44701T), isolated from a smear-ripened cheese.</title>
        <authorList>
            <consortium name="US DOE Joint Genome Institute (JGI-PGF)"/>
            <person name="Walter F."/>
            <person name="Albersmeier A."/>
            <person name="Kalinowski J."/>
            <person name="Ruckert C."/>
        </authorList>
    </citation>
    <scope>NUCLEOTIDE SEQUENCE</scope>
    <source>
        <strain evidence="2">CGMCC 4.7679</strain>
    </source>
</reference>
<keyword evidence="3" id="KW-1185">Reference proteome</keyword>
<dbReference type="Pfam" id="PF02575">
    <property type="entry name" value="YbaB_DNA_bd"/>
    <property type="match status" value="1"/>
</dbReference>
<evidence type="ECO:0000313" key="3">
    <source>
        <dbReference type="Proteomes" id="UP000658656"/>
    </source>
</evidence>
<comment type="caution">
    <text evidence="2">The sequence shown here is derived from an EMBL/GenBank/DDBJ whole genome shotgun (WGS) entry which is preliminary data.</text>
</comment>
<evidence type="ECO:0000313" key="2">
    <source>
        <dbReference type="EMBL" id="GHF44847.1"/>
    </source>
</evidence>
<dbReference type="EMBL" id="BNAV01000002">
    <property type="protein sequence ID" value="GHF44847.1"/>
    <property type="molecule type" value="Genomic_DNA"/>
</dbReference>
<proteinExistence type="predicted"/>
<dbReference type="AlphaFoldDB" id="A0A8H9IUJ5"/>